<dbReference type="SUPFAM" id="SSF53686">
    <property type="entry name" value="Tryptophan synthase beta subunit-like PLP-dependent enzymes"/>
    <property type="match status" value="1"/>
</dbReference>
<name>A0AB38F7L6_RHOWR</name>
<dbReference type="Gene3D" id="3.40.50.1100">
    <property type="match status" value="2"/>
</dbReference>
<dbReference type="GO" id="GO:0004794">
    <property type="term" value="F:threonine deaminase activity"/>
    <property type="evidence" value="ECO:0007669"/>
    <property type="project" value="TreeGrafter"/>
</dbReference>
<dbReference type="AlphaFoldDB" id="A0AB38F7L6"/>
<keyword evidence="2" id="KW-0663">Pyridoxal phosphate</keyword>
<dbReference type="InterPro" id="IPR001926">
    <property type="entry name" value="TrpB-like_PALP"/>
</dbReference>
<feature type="domain" description="Tryptophan synthase beta chain-like PALP" evidence="4">
    <location>
        <begin position="75"/>
        <end position="380"/>
    </location>
</feature>
<dbReference type="PANTHER" id="PTHR48078:SF6">
    <property type="entry name" value="L-THREONINE DEHYDRATASE CATABOLIC TDCB"/>
    <property type="match status" value="1"/>
</dbReference>
<proteinExistence type="predicted"/>
<dbReference type="Proteomes" id="UP000251211">
    <property type="component" value="Unassembled WGS sequence"/>
</dbReference>
<reference evidence="5 6" key="1">
    <citation type="submission" date="2018-06" db="EMBL/GenBank/DDBJ databases">
        <authorList>
            <consortium name="Pathogen Informatics"/>
            <person name="Doyle S."/>
        </authorList>
    </citation>
    <scope>NUCLEOTIDE SEQUENCE [LARGE SCALE GENOMIC DNA]</scope>
    <source>
        <strain evidence="5 6">NCTC13229</strain>
    </source>
</reference>
<dbReference type="GO" id="GO:0004795">
    <property type="term" value="F:threonine synthase activity"/>
    <property type="evidence" value="ECO:0007669"/>
    <property type="project" value="UniProtKB-EC"/>
</dbReference>
<evidence type="ECO:0000313" key="5">
    <source>
        <dbReference type="EMBL" id="SPZ35323.1"/>
    </source>
</evidence>
<dbReference type="EMBL" id="UAUI01000001">
    <property type="protein sequence ID" value="SPZ35323.1"/>
    <property type="molecule type" value="Genomic_DNA"/>
</dbReference>
<evidence type="ECO:0000313" key="6">
    <source>
        <dbReference type="Proteomes" id="UP000251211"/>
    </source>
</evidence>
<dbReference type="PANTHER" id="PTHR48078">
    <property type="entry name" value="THREONINE DEHYDRATASE, MITOCHONDRIAL-RELATED"/>
    <property type="match status" value="1"/>
</dbReference>
<dbReference type="GO" id="GO:0006565">
    <property type="term" value="P:L-serine catabolic process"/>
    <property type="evidence" value="ECO:0007669"/>
    <property type="project" value="TreeGrafter"/>
</dbReference>
<dbReference type="GO" id="GO:0006567">
    <property type="term" value="P:L-threonine catabolic process"/>
    <property type="evidence" value="ECO:0007669"/>
    <property type="project" value="TreeGrafter"/>
</dbReference>
<dbReference type="InterPro" id="IPR036052">
    <property type="entry name" value="TrpB-like_PALP_sf"/>
</dbReference>
<sequence>MTSPYTGKMACPRCAGLVAEEFGVGGCRSCAADGVPVNLHTNFLDYDPVASADPNEPGIFRWRAGYPIAPTSRPVSLGEGNTPAFRSEALAKHLGVRSVILKDESQNPTSSYKDRLAAVAITKAVEMGARTVVVASTGNHGAAAAAYAAAAGLECVVLAARSASVLMMEQMRVYGARVIALPTIPDRWTVMRAGIEEFGWFPVSGYSGPPIGSPPYGIEGYKSIAFELFEQLGGSPSKVIVPTAYGDGLTGIARGFEELRAVGHIDALPRMIAAEALGPHARGIRNDCGDVVPEIERRPTLAFSAGTPVGTYQTLATIRRTEGAAAGPVSDREILDAQALIARTTGIYAETTSAMSLAVAVQLRDSGALSGKDQIVLVITSSGLKSAAETSAQRADIPVIEPTITALRTVL</sequence>
<dbReference type="InterPro" id="IPR050147">
    <property type="entry name" value="Ser/Thr_Dehydratase"/>
</dbReference>
<keyword evidence="3 5" id="KW-0456">Lyase</keyword>
<organism evidence="5 6">
    <name type="scientific">Rhodococcus wratislaviensis</name>
    <name type="common">Tsukamurella wratislaviensis</name>
    <dbReference type="NCBI Taxonomy" id="44752"/>
    <lineage>
        <taxon>Bacteria</taxon>
        <taxon>Bacillati</taxon>
        <taxon>Actinomycetota</taxon>
        <taxon>Actinomycetes</taxon>
        <taxon>Mycobacteriales</taxon>
        <taxon>Nocardiaceae</taxon>
        <taxon>Rhodococcus</taxon>
    </lineage>
</organism>
<protein>
    <submittedName>
        <fullName evidence="5">Threonine synthase thrc</fullName>
        <ecNumber evidence="5">4.2.3.1</ecNumber>
    </submittedName>
</protein>
<dbReference type="EC" id="4.2.3.1" evidence="5"/>
<comment type="cofactor">
    <cofactor evidence="1">
        <name>pyridoxal 5'-phosphate</name>
        <dbReference type="ChEBI" id="CHEBI:597326"/>
    </cofactor>
</comment>
<accession>A0AB38F7L6</accession>
<gene>
    <name evidence="5" type="primary">thrC_1</name>
    <name evidence="5" type="ORF">NCTC13229_00712</name>
</gene>
<evidence type="ECO:0000256" key="3">
    <source>
        <dbReference type="ARBA" id="ARBA00023239"/>
    </source>
</evidence>
<dbReference type="GO" id="GO:0009097">
    <property type="term" value="P:isoleucine biosynthetic process"/>
    <property type="evidence" value="ECO:0007669"/>
    <property type="project" value="TreeGrafter"/>
</dbReference>
<evidence type="ECO:0000256" key="1">
    <source>
        <dbReference type="ARBA" id="ARBA00001933"/>
    </source>
</evidence>
<evidence type="ECO:0000259" key="4">
    <source>
        <dbReference type="Pfam" id="PF00291"/>
    </source>
</evidence>
<dbReference type="GO" id="GO:0003941">
    <property type="term" value="F:L-serine ammonia-lyase activity"/>
    <property type="evidence" value="ECO:0007669"/>
    <property type="project" value="TreeGrafter"/>
</dbReference>
<evidence type="ECO:0000256" key="2">
    <source>
        <dbReference type="ARBA" id="ARBA00022898"/>
    </source>
</evidence>
<dbReference type="Pfam" id="PF00291">
    <property type="entry name" value="PALP"/>
    <property type="match status" value="1"/>
</dbReference>
<comment type="caution">
    <text evidence="5">The sequence shown here is derived from an EMBL/GenBank/DDBJ whole genome shotgun (WGS) entry which is preliminary data.</text>
</comment>